<dbReference type="AlphaFoldDB" id="A0A3M7RE66"/>
<dbReference type="Proteomes" id="UP000276133">
    <property type="component" value="Unassembled WGS sequence"/>
</dbReference>
<sequence length="81" mass="9855">MIIKFKLFSLKLSKYLIKRLDHESKRIFLAYVNRKILKTIKLSHFNPELVTKKKSKYIFRIQSIKYFCDLICMLGIIQYHD</sequence>
<accession>A0A3M7RE66</accession>
<evidence type="ECO:0000313" key="1">
    <source>
        <dbReference type="EMBL" id="RNA21575.1"/>
    </source>
</evidence>
<dbReference type="EMBL" id="REGN01003643">
    <property type="protein sequence ID" value="RNA21575.1"/>
    <property type="molecule type" value="Genomic_DNA"/>
</dbReference>
<proteinExistence type="predicted"/>
<reference evidence="1 2" key="1">
    <citation type="journal article" date="2018" name="Sci. Rep.">
        <title>Genomic signatures of local adaptation to the degree of environmental predictability in rotifers.</title>
        <authorList>
            <person name="Franch-Gras L."/>
            <person name="Hahn C."/>
            <person name="Garcia-Roger E.M."/>
            <person name="Carmona M.J."/>
            <person name="Serra M."/>
            <person name="Gomez A."/>
        </authorList>
    </citation>
    <scope>NUCLEOTIDE SEQUENCE [LARGE SCALE GENOMIC DNA]</scope>
    <source>
        <strain evidence="1">HYR1</strain>
    </source>
</reference>
<keyword evidence="2" id="KW-1185">Reference proteome</keyword>
<protein>
    <submittedName>
        <fullName evidence="1">Uncharacterized protein</fullName>
    </submittedName>
</protein>
<gene>
    <name evidence="1" type="ORF">BpHYR1_045778</name>
</gene>
<evidence type="ECO:0000313" key="2">
    <source>
        <dbReference type="Proteomes" id="UP000276133"/>
    </source>
</evidence>
<organism evidence="1 2">
    <name type="scientific">Brachionus plicatilis</name>
    <name type="common">Marine rotifer</name>
    <name type="synonym">Brachionus muelleri</name>
    <dbReference type="NCBI Taxonomy" id="10195"/>
    <lineage>
        <taxon>Eukaryota</taxon>
        <taxon>Metazoa</taxon>
        <taxon>Spiralia</taxon>
        <taxon>Gnathifera</taxon>
        <taxon>Rotifera</taxon>
        <taxon>Eurotatoria</taxon>
        <taxon>Monogononta</taxon>
        <taxon>Pseudotrocha</taxon>
        <taxon>Ploima</taxon>
        <taxon>Brachionidae</taxon>
        <taxon>Brachionus</taxon>
    </lineage>
</organism>
<name>A0A3M7RE66_BRAPC</name>
<comment type="caution">
    <text evidence="1">The sequence shown here is derived from an EMBL/GenBank/DDBJ whole genome shotgun (WGS) entry which is preliminary data.</text>
</comment>